<dbReference type="EMBL" id="LN899822">
    <property type="protein sequence ID" value="CUV59133.1"/>
    <property type="molecule type" value="Genomic_DNA"/>
</dbReference>
<organism evidence="3">
    <name type="scientific">Ralstonia solanacearum</name>
    <name type="common">Pseudomonas solanacearum</name>
    <dbReference type="NCBI Taxonomy" id="305"/>
    <lineage>
        <taxon>Bacteria</taxon>
        <taxon>Pseudomonadati</taxon>
        <taxon>Pseudomonadota</taxon>
        <taxon>Betaproteobacteria</taxon>
        <taxon>Burkholderiales</taxon>
        <taxon>Burkholderiaceae</taxon>
        <taxon>Ralstonia</taxon>
        <taxon>Ralstonia solanacearum species complex</taxon>
    </lineage>
</organism>
<evidence type="ECO:0000313" key="2">
    <source>
        <dbReference type="EMBL" id="CUV25948.1"/>
    </source>
</evidence>
<dbReference type="Pfam" id="PF13166">
    <property type="entry name" value="AAA_13"/>
    <property type="match status" value="1"/>
</dbReference>
<dbReference type="SUPFAM" id="SSF52540">
    <property type="entry name" value="P-loop containing nucleoside triphosphate hydrolases"/>
    <property type="match status" value="1"/>
</dbReference>
<feature type="domain" description="Protein CR006 P-loop" evidence="1">
    <location>
        <begin position="373"/>
        <end position="705"/>
    </location>
</feature>
<dbReference type="GO" id="GO:0006302">
    <property type="term" value="P:double-strand break repair"/>
    <property type="evidence" value="ECO:0007669"/>
    <property type="project" value="TreeGrafter"/>
</dbReference>
<dbReference type="EMBL" id="LN899825">
    <property type="protein sequence ID" value="CUV35054.1"/>
    <property type="molecule type" value="Genomic_DNA"/>
</dbReference>
<evidence type="ECO:0000313" key="3">
    <source>
        <dbReference type="EMBL" id="CUV35054.1"/>
    </source>
</evidence>
<evidence type="ECO:0000259" key="1">
    <source>
        <dbReference type="Pfam" id="PF13166"/>
    </source>
</evidence>
<dbReference type="GO" id="GO:0000731">
    <property type="term" value="P:DNA synthesis involved in DNA repair"/>
    <property type="evidence" value="ECO:0007669"/>
    <property type="project" value="TreeGrafter"/>
</dbReference>
<evidence type="ECO:0000313" key="5">
    <source>
        <dbReference type="EMBL" id="CUV59133.1"/>
    </source>
</evidence>
<proteinExistence type="predicted"/>
<reference evidence="3" key="1">
    <citation type="submission" date="2015-10" db="EMBL/GenBank/DDBJ databases">
        <authorList>
            <person name="Gilbert D.G."/>
        </authorList>
    </citation>
    <scope>NUCLEOTIDE SEQUENCE</scope>
    <source>
        <strain evidence="3">Phyl III-seqv23</strain>
    </source>
</reference>
<dbReference type="PANTHER" id="PTHR32182:SF0">
    <property type="entry name" value="DNA REPLICATION AND REPAIR PROTEIN RECF"/>
    <property type="match status" value="1"/>
</dbReference>
<protein>
    <recommendedName>
        <fullName evidence="1">Protein CR006 P-loop domain-containing protein</fullName>
    </recommendedName>
</protein>
<accession>A0A0S4VL00</accession>
<dbReference type="AlphaFoldDB" id="A0A0S4VL00"/>
<dbReference type="EMBL" id="LN899826">
    <property type="protein sequence ID" value="CUV38496.1"/>
    <property type="molecule type" value="Genomic_DNA"/>
</dbReference>
<dbReference type="PANTHER" id="PTHR32182">
    <property type="entry name" value="DNA REPLICATION AND REPAIR PROTEIN RECF"/>
    <property type="match status" value="1"/>
</dbReference>
<sequence length="870" mass="95799">MTIIQEIYQWSKTLSAWQQDAIARLYANRELSAEDIEDIYALAKVEAGIPDENGRVAKKLESAAVAPQANPTRLVQIVAVKELQHVNALVQGGRLPISPTGLTVIYGENGAGKSGYSRIFKHACRARDRREPILPNARLDPKDVGTAQAVFETLVDGTMVDFVWKHRADPPELLADISIFDTLCARAYIDNQGDFAYVPYGLDILEGLVSLCTKLKARATKEKADSSPSDAAYSTLVNQATAVGRALSGISKKTTREEIEKLAELSDDDVERQEVLTKTLSEADPKTKAREIRNKALRVNGLKTQIDAKVETVSVEKLQILQELVGKSNAAKKVADTAAEAFRSEPGQLPGTGGEEWKTLFEAARDFAALSHAGHQISSLPEDAKCPLCQNELGAEGASRFGRFDAFIKDRVEQAAKDARNLAKDAYNVIKNAKLEFPIDAALKEELNTLDAQLLPLCEQSEANLKTRQSEALLASGGTLPWESVSAVQNDAAVRLGEVAQALETQAKTLEASADEVARAKLVAERAELDTRYKLREVKDAVLEAISKYEYCAKLQKCIDGMDTRGISRKSTDLSRTLASKELADTLNDELKRLKCHELQVVMKPESPGGRTQFKLTLQLPGNATPASILSEGEQRAIAIASFLAETKLGGGLGGIVFDDPVSSLDHRRRWEVAERLVEESLKRQVIVFTHDIYFLCILEQKAEELKATLQANYIRRTGDGFGAHSEGLPFDVLGTKNRVGKLREMLVEIRKVYAAGDEDRYRALTARAYGDLRLAWERCVEEVLFNGAIQRFGEGVSTQRLKEVTVSDDDYRAIEAGMTKCSKFEHDAAARVGRLPIPQPDELGEDIDRLESWRLVVVGRRNDIRAARG</sequence>
<dbReference type="InterPro" id="IPR027417">
    <property type="entry name" value="P-loop_NTPase"/>
</dbReference>
<dbReference type="Gene3D" id="3.40.50.300">
    <property type="entry name" value="P-loop containing nucleotide triphosphate hydrolases"/>
    <property type="match status" value="1"/>
</dbReference>
<gene>
    <name evidence="5" type="ORF">RD1301_v1_270023</name>
    <name evidence="2" type="ORF">RUN1744_v1_1160004</name>
    <name evidence="3" type="ORF">TD1301_v1_1200023</name>
    <name evidence="4" type="ORF">TF3108_v1_130023</name>
</gene>
<dbReference type="InterPro" id="IPR026866">
    <property type="entry name" value="CR006_AAA"/>
</dbReference>
<dbReference type="EMBL" id="LN899823">
    <property type="protein sequence ID" value="CUV25948.1"/>
    <property type="molecule type" value="Genomic_DNA"/>
</dbReference>
<evidence type="ECO:0000313" key="4">
    <source>
        <dbReference type="EMBL" id="CUV38496.1"/>
    </source>
</evidence>
<name>A0A0S4VL00_RALSL</name>